<evidence type="ECO:0000256" key="13">
    <source>
        <dbReference type="SAM" id="Phobius"/>
    </source>
</evidence>
<dbReference type="EMBL" id="JX678982">
    <property type="protein sequence ID" value="AGS32290.1"/>
    <property type="molecule type" value="Genomic_RNA"/>
</dbReference>
<dbReference type="Pfam" id="PF01307">
    <property type="entry name" value="Plant_vir_prot"/>
    <property type="match status" value="1"/>
</dbReference>
<keyword evidence="8 13" id="KW-1133">Transmembrane helix</keyword>
<keyword evidence="11" id="KW-1038">Host endoplasmic reticulum</keyword>
<protein>
    <recommendedName>
        <fullName evidence="4">Movement protein TGB2</fullName>
    </recommendedName>
    <alternativeName>
        <fullName evidence="12">Triple gene block 2 protein</fullName>
    </alternativeName>
</protein>
<comment type="function">
    <text evidence="1">Plays a role in viral cell-to-cell propagation, by facilitating genome transport to neighboring plant cells through plasmosdesmata,.</text>
</comment>
<keyword evidence="10 13" id="KW-0472">Membrane</keyword>
<evidence type="ECO:0000256" key="9">
    <source>
        <dbReference type="ARBA" id="ARBA00023031"/>
    </source>
</evidence>
<evidence type="ECO:0000256" key="6">
    <source>
        <dbReference type="ARBA" id="ARBA00022692"/>
    </source>
</evidence>
<dbReference type="GO" id="GO:0044167">
    <property type="term" value="C:host cell endoplasmic reticulum membrane"/>
    <property type="evidence" value="ECO:0007669"/>
    <property type="project" value="UniProtKB-SubCell"/>
</dbReference>
<evidence type="ECO:0000256" key="12">
    <source>
        <dbReference type="ARBA" id="ARBA00032240"/>
    </source>
</evidence>
<keyword evidence="9" id="KW-0916">Viral movement protein</keyword>
<proteinExistence type="inferred from homology"/>
<comment type="similarity">
    <text evidence="3">Belongs to the Tymovirales TGBp2 protein family.</text>
</comment>
<evidence type="ECO:0000256" key="10">
    <source>
        <dbReference type="ARBA" id="ARBA00023136"/>
    </source>
</evidence>
<evidence type="ECO:0000256" key="1">
    <source>
        <dbReference type="ARBA" id="ARBA00002252"/>
    </source>
</evidence>
<evidence type="ECO:0000313" key="14">
    <source>
        <dbReference type="EMBL" id="AGS32290.1"/>
    </source>
</evidence>
<keyword evidence="5" id="KW-0813">Transport</keyword>
<comment type="subcellular location">
    <subcellularLocation>
        <location evidence="2">Host endoplasmic reticulum membrane</location>
    </subcellularLocation>
</comment>
<organism evidence="14">
    <name type="scientific">Potato virus M</name>
    <dbReference type="NCBI Taxonomy" id="12167"/>
    <lineage>
        <taxon>Viruses</taxon>
        <taxon>Riboviria</taxon>
        <taxon>Orthornavirae</taxon>
        <taxon>Kitrinoviricota</taxon>
        <taxon>Alsuviricetes</taxon>
        <taxon>Tymovirales</taxon>
        <taxon>Betaflexiviridae</taxon>
        <taxon>Quinvirinae</taxon>
        <taxon>Carlavirus</taxon>
        <taxon>Carlavirus misolani</taxon>
    </lineage>
</organism>
<name>A0A096VPK7_9VIRU</name>
<evidence type="ECO:0000256" key="2">
    <source>
        <dbReference type="ARBA" id="ARBA00004625"/>
    </source>
</evidence>
<feature type="transmembrane region" description="Helical" evidence="13">
    <location>
        <begin position="12"/>
        <end position="30"/>
    </location>
</feature>
<evidence type="ECO:0000256" key="5">
    <source>
        <dbReference type="ARBA" id="ARBA00022448"/>
    </source>
</evidence>
<evidence type="ECO:0000256" key="4">
    <source>
        <dbReference type="ARBA" id="ARBA00013304"/>
    </source>
</evidence>
<reference evidence="14" key="1">
    <citation type="submission" date="2012-09" db="EMBL/GenBank/DDBJ databases">
        <title>Molecular characterization and complete sequence of Iranian isolate of Potato virus M.</title>
        <authorList>
            <person name="Tabasinezhad F."/>
            <person name="Jafarpour B."/>
            <person name="Zakiaghl M."/>
            <person name="Mehrvar M."/>
        </authorList>
    </citation>
    <scope>NUCLEOTIDE SEQUENCE</scope>
    <source>
        <strain evidence="14">PVM-352</strain>
    </source>
</reference>
<keyword evidence="7" id="KW-1043">Host membrane</keyword>
<evidence type="ECO:0000256" key="3">
    <source>
        <dbReference type="ARBA" id="ARBA00010321"/>
    </source>
</evidence>
<dbReference type="GO" id="GO:0046740">
    <property type="term" value="P:transport of virus in host, cell to cell"/>
    <property type="evidence" value="ECO:0007669"/>
    <property type="project" value="UniProtKB-KW"/>
</dbReference>
<sequence>MPLTPPPDFTKVYLSAALGVSLALVVWLLTGNTLPVVGDRDHNLPHGGWYRDGTKSVFYNSPGRLNSIEARKAPLLGQPWAIVVLLVLLIWASHKLGRPNCRACGGSHT</sequence>
<accession>A0A096VPK7</accession>
<keyword evidence="6 13" id="KW-0812">Transmembrane</keyword>
<evidence type="ECO:0000256" key="7">
    <source>
        <dbReference type="ARBA" id="ARBA00022870"/>
    </source>
</evidence>
<evidence type="ECO:0000256" key="11">
    <source>
        <dbReference type="ARBA" id="ARBA00023184"/>
    </source>
</evidence>
<feature type="transmembrane region" description="Helical" evidence="13">
    <location>
        <begin position="75"/>
        <end position="92"/>
    </location>
</feature>
<dbReference type="InterPro" id="IPR001896">
    <property type="entry name" value="Plant_vir_prot"/>
</dbReference>
<evidence type="ECO:0000256" key="8">
    <source>
        <dbReference type="ARBA" id="ARBA00022989"/>
    </source>
</evidence>